<keyword evidence="7" id="KW-0378">Hydrolase</keyword>
<sequence length="271" mass="30200">MALQLLLLLLFFLLVLPGYIIYKPPRLLIRYFAHRWPDVLFEFFSLPASAGKLVALTIDDAPSSHTRDILQILEENSAHGTFFVVGNQVAGREDILRDVVSTGHGLGNHGGRDEPARSVTLSELERQIAAVEGVIETAYSSASISPSERAKTGRDKKFFRPGSGFFSTKMRELAGRMGYRIVLGGIYPHDAQIGYEWLNARHVLSMVRPGGIIICHDRRSWTAGMLRRVLPELKRRGYRVVGVGEMVRLAEEAKKLEGRTIEAEARSDVGD</sequence>
<keyword evidence="2" id="KW-0146">Chitin degradation</keyword>
<dbReference type="InterPro" id="IPR050248">
    <property type="entry name" value="Polysacc_deacetylase_ArnD"/>
</dbReference>
<dbReference type="PANTHER" id="PTHR10587">
    <property type="entry name" value="GLYCOSYL TRANSFERASE-RELATED"/>
    <property type="match status" value="1"/>
</dbReference>
<organism evidence="7 8">
    <name type="scientific">Coniochaeta hoffmannii</name>
    <dbReference type="NCBI Taxonomy" id="91930"/>
    <lineage>
        <taxon>Eukaryota</taxon>
        <taxon>Fungi</taxon>
        <taxon>Dikarya</taxon>
        <taxon>Ascomycota</taxon>
        <taxon>Pezizomycotina</taxon>
        <taxon>Sordariomycetes</taxon>
        <taxon>Sordariomycetidae</taxon>
        <taxon>Coniochaetales</taxon>
        <taxon>Coniochaetaceae</taxon>
        <taxon>Coniochaeta</taxon>
    </lineage>
</organism>
<dbReference type="EC" id="3.5.1.41" evidence="4"/>
<dbReference type="EMBL" id="JANBVN010000069">
    <property type="protein sequence ID" value="KAJ9150625.1"/>
    <property type="molecule type" value="Genomic_DNA"/>
</dbReference>
<evidence type="ECO:0000259" key="6">
    <source>
        <dbReference type="PROSITE" id="PS51677"/>
    </source>
</evidence>
<dbReference type="CDD" id="cd10958">
    <property type="entry name" value="CE4_NodB_like_2"/>
    <property type="match status" value="1"/>
</dbReference>
<comment type="cofactor">
    <cofactor evidence="1">
        <name>Co(2+)</name>
        <dbReference type="ChEBI" id="CHEBI:48828"/>
    </cofactor>
</comment>
<name>A0AA38RM40_9PEZI</name>
<evidence type="ECO:0000256" key="2">
    <source>
        <dbReference type="ARBA" id="ARBA00023024"/>
    </source>
</evidence>
<dbReference type="InterPro" id="IPR002509">
    <property type="entry name" value="NODB_dom"/>
</dbReference>
<feature type="domain" description="NodB homology" evidence="6">
    <location>
        <begin position="52"/>
        <end position="241"/>
    </location>
</feature>
<dbReference type="GO" id="GO:0004099">
    <property type="term" value="F:chitin deacetylase activity"/>
    <property type="evidence" value="ECO:0007669"/>
    <property type="project" value="UniProtKB-EC"/>
</dbReference>
<comment type="catalytic activity">
    <reaction evidence="5">
        <text>[(1-&gt;4)-N-acetyl-beta-D-glucosaminyl](n) + n H2O = chitosan + n acetate</text>
        <dbReference type="Rhea" id="RHEA:10464"/>
        <dbReference type="Rhea" id="RHEA-COMP:9593"/>
        <dbReference type="Rhea" id="RHEA-COMP:9597"/>
        <dbReference type="ChEBI" id="CHEBI:15377"/>
        <dbReference type="ChEBI" id="CHEBI:17029"/>
        <dbReference type="ChEBI" id="CHEBI:30089"/>
        <dbReference type="ChEBI" id="CHEBI:57704"/>
        <dbReference type="EC" id="3.5.1.41"/>
    </reaction>
    <physiologicalReaction direction="left-to-right" evidence="5">
        <dbReference type="Rhea" id="RHEA:10465"/>
    </physiologicalReaction>
</comment>
<proteinExistence type="predicted"/>
<dbReference type="PANTHER" id="PTHR10587:SF137">
    <property type="entry name" value="4-DEOXY-4-FORMAMIDO-L-ARABINOSE-PHOSPHOUNDECAPRENOL DEFORMYLASE ARND-RELATED"/>
    <property type="match status" value="1"/>
</dbReference>
<evidence type="ECO:0000256" key="1">
    <source>
        <dbReference type="ARBA" id="ARBA00001941"/>
    </source>
</evidence>
<dbReference type="SUPFAM" id="SSF88713">
    <property type="entry name" value="Glycoside hydrolase/deacetylase"/>
    <property type="match status" value="1"/>
</dbReference>
<keyword evidence="3" id="KW-0170">Cobalt</keyword>
<evidence type="ECO:0000256" key="5">
    <source>
        <dbReference type="ARBA" id="ARBA00048494"/>
    </source>
</evidence>
<dbReference type="GO" id="GO:0009272">
    <property type="term" value="P:fungal-type cell wall biogenesis"/>
    <property type="evidence" value="ECO:0007669"/>
    <property type="project" value="UniProtKB-ARBA"/>
</dbReference>
<evidence type="ECO:0000313" key="7">
    <source>
        <dbReference type="EMBL" id="KAJ9150625.1"/>
    </source>
</evidence>
<evidence type="ECO:0000256" key="4">
    <source>
        <dbReference type="ARBA" id="ARBA00024056"/>
    </source>
</evidence>
<keyword evidence="2" id="KW-0624">Polysaccharide degradation</keyword>
<accession>A0AA38RM40</accession>
<dbReference type="InterPro" id="IPR011330">
    <property type="entry name" value="Glyco_hydro/deAcase_b/a-brl"/>
</dbReference>
<reference evidence="7" key="1">
    <citation type="submission" date="2022-07" db="EMBL/GenBank/DDBJ databases">
        <title>Fungi with potential for degradation of polypropylene.</title>
        <authorList>
            <person name="Gostincar C."/>
        </authorList>
    </citation>
    <scope>NUCLEOTIDE SEQUENCE</scope>
    <source>
        <strain evidence="7">EXF-13287</strain>
    </source>
</reference>
<dbReference type="GO" id="GO:0005975">
    <property type="term" value="P:carbohydrate metabolic process"/>
    <property type="evidence" value="ECO:0007669"/>
    <property type="project" value="InterPro"/>
</dbReference>
<dbReference type="GO" id="GO:0006032">
    <property type="term" value="P:chitin catabolic process"/>
    <property type="evidence" value="ECO:0007669"/>
    <property type="project" value="UniProtKB-KW"/>
</dbReference>
<keyword evidence="2" id="KW-0119">Carbohydrate metabolism</keyword>
<gene>
    <name evidence="7" type="ORF">NKR19_g5157</name>
</gene>
<dbReference type="AlphaFoldDB" id="A0AA38RM40"/>
<dbReference type="PROSITE" id="PS51677">
    <property type="entry name" value="NODB"/>
    <property type="match status" value="1"/>
</dbReference>
<evidence type="ECO:0000313" key="8">
    <source>
        <dbReference type="Proteomes" id="UP001174691"/>
    </source>
</evidence>
<dbReference type="Gene3D" id="3.20.20.370">
    <property type="entry name" value="Glycoside hydrolase/deacetylase"/>
    <property type="match status" value="1"/>
</dbReference>
<dbReference type="Pfam" id="PF01522">
    <property type="entry name" value="Polysacc_deac_1"/>
    <property type="match status" value="1"/>
</dbReference>
<comment type="caution">
    <text evidence="7">The sequence shown here is derived from an EMBL/GenBank/DDBJ whole genome shotgun (WGS) entry which is preliminary data.</text>
</comment>
<protein>
    <recommendedName>
        <fullName evidence="4">chitin deacetylase</fullName>
        <ecNumber evidence="4">3.5.1.41</ecNumber>
    </recommendedName>
</protein>
<dbReference type="Proteomes" id="UP001174691">
    <property type="component" value="Unassembled WGS sequence"/>
</dbReference>
<keyword evidence="8" id="KW-1185">Reference proteome</keyword>
<evidence type="ECO:0000256" key="3">
    <source>
        <dbReference type="ARBA" id="ARBA00023285"/>
    </source>
</evidence>